<dbReference type="InterPro" id="IPR002035">
    <property type="entry name" value="VWF_A"/>
</dbReference>
<protein>
    <recommendedName>
        <fullName evidence="1">VWFA domain-containing protein</fullName>
    </recommendedName>
</protein>
<dbReference type="PROSITE" id="PS50234">
    <property type="entry name" value="VWFA"/>
    <property type="match status" value="1"/>
</dbReference>
<dbReference type="SUPFAM" id="SSF53300">
    <property type="entry name" value="vWA-like"/>
    <property type="match status" value="1"/>
</dbReference>
<dbReference type="Proteomes" id="UP000265160">
    <property type="component" value="Unplaced"/>
</dbReference>
<evidence type="ECO:0000259" key="1">
    <source>
        <dbReference type="PROSITE" id="PS50234"/>
    </source>
</evidence>
<dbReference type="PRINTS" id="PR00453">
    <property type="entry name" value="VWFADOMAIN"/>
</dbReference>
<keyword evidence="3" id="KW-1185">Reference proteome</keyword>
<accession>A0A3P9C6X8</accession>
<evidence type="ECO:0000313" key="2">
    <source>
        <dbReference type="Ensembl" id="ENSMZEP00005017814.1"/>
    </source>
</evidence>
<proteinExistence type="predicted"/>
<organism evidence="2 3">
    <name type="scientific">Maylandia zebra</name>
    <name type="common">zebra mbuna</name>
    <dbReference type="NCBI Taxonomy" id="106582"/>
    <lineage>
        <taxon>Eukaryota</taxon>
        <taxon>Metazoa</taxon>
        <taxon>Chordata</taxon>
        <taxon>Craniata</taxon>
        <taxon>Vertebrata</taxon>
        <taxon>Euteleostomi</taxon>
        <taxon>Actinopterygii</taxon>
        <taxon>Neopterygii</taxon>
        <taxon>Teleostei</taxon>
        <taxon>Neoteleostei</taxon>
        <taxon>Acanthomorphata</taxon>
        <taxon>Ovalentaria</taxon>
        <taxon>Cichlomorphae</taxon>
        <taxon>Cichliformes</taxon>
        <taxon>Cichlidae</taxon>
        <taxon>African cichlids</taxon>
        <taxon>Pseudocrenilabrinae</taxon>
        <taxon>Haplochromini</taxon>
        <taxon>Maylandia</taxon>
        <taxon>Maylandia zebra complex</taxon>
    </lineage>
</organism>
<dbReference type="PANTHER" id="PTHR24020:SF20">
    <property type="entry name" value="PH DOMAIN-CONTAINING PROTEIN"/>
    <property type="match status" value="1"/>
</dbReference>
<dbReference type="PANTHER" id="PTHR24020">
    <property type="entry name" value="COLLAGEN ALPHA"/>
    <property type="match status" value="1"/>
</dbReference>
<reference evidence="2" key="1">
    <citation type="submission" date="2025-08" db="UniProtKB">
        <authorList>
            <consortium name="Ensembl"/>
        </authorList>
    </citation>
    <scope>IDENTIFICATION</scope>
</reference>
<dbReference type="InterPro" id="IPR036465">
    <property type="entry name" value="vWFA_dom_sf"/>
</dbReference>
<dbReference type="AlphaFoldDB" id="A0A3P9C6X8"/>
<dbReference type="InterPro" id="IPR050525">
    <property type="entry name" value="ECM_Assembly_Org"/>
</dbReference>
<sequence>MEMHIIIVKDCFLLNLQRWQKSLQTFSSWWTVASVKQISSRSEPSWSDWSINSTLELLATVSDWPSTVRGQEPFNTGHLCFLKQVCKDIPGDLVFLIDSSGSIYAEDYTKMKEFMKSVIRKSIIGKNEVHVGVMQFSTVQSLEFPLNVHYSKEEMSTAIDSMKQMGGGTYTGKAIREVSHGHNRWPMCHNPRG</sequence>
<reference evidence="2" key="2">
    <citation type="submission" date="2025-09" db="UniProtKB">
        <authorList>
            <consortium name="Ensembl"/>
        </authorList>
    </citation>
    <scope>IDENTIFICATION</scope>
</reference>
<evidence type="ECO:0000313" key="3">
    <source>
        <dbReference type="Proteomes" id="UP000265160"/>
    </source>
</evidence>
<feature type="domain" description="VWFA" evidence="1">
    <location>
        <begin position="92"/>
        <end position="193"/>
    </location>
</feature>
<dbReference type="Pfam" id="PF00092">
    <property type="entry name" value="VWA"/>
    <property type="match status" value="1"/>
</dbReference>
<name>A0A3P9C6X8_9CICH</name>
<dbReference type="GeneTree" id="ENSGT00940000155619"/>
<dbReference type="Ensembl" id="ENSMZET00005018398.1">
    <property type="protein sequence ID" value="ENSMZEP00005017814.1"/>
    <property type="gene ID" value="ENSMZEG00005013398.1"/>
</dbReference>
<dbReference type="Gene3D" id="3.40.50.410">
    <property type="entry name" value="von Willebrand factor, type A domain"/>
    <property type="match status" value="1"/>
</dbReference>
<dbReference type="CDD" id="cd01450">
    <property type="entry name" value="vWFA_subfamily_ECM"/>
    <property type="match status" value="1"/>
</dbReference>